<feature type="region of interest" description="Disordered" evidence="1">
    <location>
        <begin position="140"/>
        <end position="159"/>
    </location>
</feature>
<sequence length="199" mass="21291">MDSPLVFVAAHHEADMQAGVADPGRLQFGGLQAAQAGGQPARGGPGEQRAYRCDREQERGHAHLDPVIGTGWACFLMDRGDRLIDQAGDLFPHRPLQPHLGVQGHALDLGLGETPDDVRPVQPRAACRVVAESRRGLPLLPAGRSSATSVADMETPMSSDTVRIRSGVASVRSGTRPLSSSETCWDISSWEWPEGGSRK</sequence>
<keyword evidence="3" id="KW-1185">Reference proteome</keyword>
<evidence type="ECO:0000256" key="1">
    <source>
        <dbReference type="SAM" id="MobiDB-lite"/>
    </source>
</evidence>
<dbReference type="AlphaFoldDB" id="A0A2W2FNC3"/>
<organism evidence="2 3">
    <name type="scientific">Spongiactinospora gelatinilytica</name>
    <dbReference type="NCBI Taxonomy" id="2666298"/>
    <lineage>
        <taxon>Bacteria</taxon>
        <taxon>Bacillati</taxon>
        <taxon>Actinomycetota</taxon>
        <taxon>Actinomycetes</taxon>
        <taxon>Streptosporangiales</taxon>
        <taxon>Streptosporangiaceae</taxon>
        <taxon>Spongiactinospora</taxon>
    </lineage>
</organism>
<gene>
    <name evidence="2" type="ORF">C1I98_23935</name>
</gene>
<accession>A0A2W2FNC3</accession>
<dbReference type="EMBL" id="POUA01000211">
    <property type="protein sequence ID" value="PZG38886.1"/>
    <property type="molecule type" value="Genomic_DNA"/>
</dbReference>
<evidence type="ECO:0000313" key="3">
    <source>
        <dbReference type="Proteomes" id="UP000248544"/>
    </source>
</evidence>
<comment type="caution">
    <text evidence="2">The sequence shown here is derived from an EMBL/GenBank/DDBJ whole genome shotgun (WGS) entry which is preliminary data.</text>
</comment>
<name>A0A2W2FNC3_9ACTN</name>
<protein>
    <submittedName>
        <fullName evidence="2">Uncharacterized protein</fullName>
    </submittedName>
</protein>
<proteinExistence type="predicted"/>
<dbReference type="Proteomes" id="UP000248544">
    <property type="component" value="Unassembled WGS sequence"/>
</dbReference>
<reference evidence="2 3" key="1">
    <citation type="submission" date="2018-01" db="EMBL/GenBank/DDBJ databases">
        <title>Draft genome sequence of Sphaerisporangium sp. 7K107.</title>
        <authorList>
            <person name="Sahin N."/>
            <person name="Saygin H."/>
            <person name="Ay H."/>
        </authorList>
    </citation>
    <scope>NUCLEOTIDE SEQUENCE [LARGE SCALE GENOMIC DNA]</scope>
    <source>
        <strain evidence="2 3">7K107</strain>
    </source>
</reference>
<evidence type="ECO:0000313" key="2">
    <source>
        <dbReference type="EMBL" id="PZG38886.1"/>
    </source>
</evidence>